<dbReference type="GO" id="GO:0005789">
    <property type="term" value="C:endoplasmic reticulum membrane"/>
    <property type="evidence" value="ECO:0007669"/>
    <property type="project" value="UniProtKB-SubCell"/>
</dbReference>
<evidence type="ECO:0000256" key="16">
    <source>
        <dbReference type="SAM" id="MobiDB-lite"/>
    </source>
</evidence>
<dbReference type="EMBL" id="CP138590">
    <property type="protein sequence ID" value="WPH03702.1"/>
    <property type="molecule type" value="Genomic_DNA"/>
</dbReference>
<dbReference type="GO" id="GO:0004144">
    <property type="term" value="F:diacylglycerol O-acyltransferase activity"/>
    <property type="evidence" value="ECO:0007669"/>
    <property type="project" value="UniProtKB-EC"/>
</dbReference>
<keyword evidence="14" id="KW-0012">Acyltransferase</keyword>
<dbReference type="GO" id="GO:0006071">
    <property type="term" value="P:glycerol metabolic process"/>
    <property type="evidence" value="ECO:0007669"/>
    <property type="project" value="UniProtKB-KW"/>
</dbReference>
<gene>
    <name evidence="18" type="ORF">R9X50_00658500</name>
</gene>
<keyword evidence="13 17" id="KW-0472">Membrane</keyword>
<feature type="compositionally biased region" description="Basic residues" evidence="16">
    <location>
        <begin position="246"/>
        <end position="260"/>
    </location>
</feature>
<evidence type="ECO:0000256" key="13">
    <source>
        <dbReference type="ARBA" id="ARBA00023136"/>
    </source>
</evidence>
<evidence type="ECO:0000256" key="11">
    <source>
        <dbReference type="ARBA" id="ARBA00022989"/>
    </source>
</evidence>
<feature type="region of interest" description="Disordered" evidence="16">
    <location>
        <begin position="1"/>
        <end position="26"/>
    </location>
</feature>
<comment type="pathway">
    <text evidence="2">Glycerolipid metabolism; triacylglycerol biosynthesis.</text>
</comment>
<evidence type="ECO:0000256" key="15">
    <source>
        <dbReference type="ARBA" id="ARBA00048109"/>
    </source>
</evidence>
<keyword evidence="7" id="KW-0808">Transferase</keyword>
<keyword evidence="9" id="KW-0319">Glycerol metabolism</keyword>
<comment type="similarity">
    <text evidence="4">Belongs to the diacylglycerol acyltransferase family.</text>
</comment>
<evidence type="ECO:0000313" key="19">
    <source>
        <dbReference type="Proteomes" id="UP001303373"/>
    </source>
</evidence>
<keyword evidence="8 17" id="KW-0812">Transmembrane</keyword>
<dbReference type="EC" id="2.3.1.20" evidence="5"/>
<dbReference type="InterPro" id="IPR007130">
    <property type="entry name" value="DAGAT"/>
</dbReference>
<dbReference type="AlphaFoldDB" id="A0AAQ3M847"/>
<evidence type="ECO:0000256" key="14">
    <source>
        <dbReference type="ARBA" id="ARBA00023315"/>
    </source>
</evidence>
<evidence type="ECO:0000256" key="17">
    <source>
        <dbReference type="SAM" id="Phobius"/>
    </source>
</evidence>
<keyword evidence="19" id="KW-1185">Reference proteome</keyword>
<comment type="pathway">
    <text evidence="3">Lipid metabolism.</text>
</comment>
<feature type="region of interest" description="Disordered" evidence="16">
    <location>
        <begin position="61"/>
        <end position="214"/>
    </location>
</feature>
<dbReference type="PANTHER" id="PTHR12317">
    <property type="entry name" value="DIACYLGLYCEROL O-ACYLTRANSFERASE"/>
    <property type="match status" value="1"/>
</dbReference>
<evidence type="ECO:0000256" key="9">
    <source>
        <dbReference type="ARBA" id="ARBA00022798"/>
    </source>
</evidence>
<feature type="compositionally biased region" description="Polar residues" evidence="16">
    <location>
        <begin position="202"/>
        <end position="213"/>
    </location>
</feature>
<keyword evidence="10" id="KW-0256">Endoplasmic reticulum</keyword>
<feature type="compositionally biased region" description="Basic and acidic residues" evidence="16">
    <location>
        <begin position="180"/>
        <end position="190"/>
    </location>
</feature>
<evidence type="ECO:0000256" key="3">
    <source>
        <dbReference type="ARBA" id="ARBA00005189"/>
    </source>
</evidence>
<name>A0AAQ3M847_9PEZI</name>
<evidence type="ECO:0000256" key="5">
    <source>
        <dbReference type="ARBA" id="ARBA00013244"/>
    </source>
</evidence>
<evidence type="ECO:0000256" key="7">
    <source>
        <dbReference type="ARBA" id="ARBA00022679"/>
    </source>
</evidence>
<proteinExistence type="inferred from homology"/>
<keyword evidence="12" id="KW-0443">Lipid metabolism</keyword>
<protein>
    <recommendedName>
        <fullName evidence="5">diacylglycerol O-acyltransferase</fullName>
        <ecNumber evidence="5">2.3.1.20</ecNumber>
    </recommendedName>
</protein>
<evidence type="ECO:0000256" key="6">
    <source>
        <dbReference type="ARBA" id="ARBA00022516"/>
    </source>
</evidence>
<comment type="catalytic activity">
    <reaction evidence="15">
        <text>an acyl-CoA + a 1,2-diacyl-sn-glycerol = a triacyl-sn-glycerol + CoA</text>
        <dbReference type="Rhea" id="RHEA:10868"/>
        <dbReference type="ChEBI" id="CHEBI:17815"/>
        <dbReference type="ChEBI" id="CHEBI:57287"/>
        <dbReference type="ChEBI" id="CHEBI:58342"/>
        <dbReference type="ChEBI" id="CHEBI:64615"/>
        <dbReference type="EC" id="2.3.1.20"/>
    </reaction>
</comment>
<evidence type="ECO:0000256" key="10">
    <source>
        <dbReference type="ARBA" id="ARBA00022824"/>
    </source>
</evidence>
<dbReference type="CDD" id="cd07987">
    <property type="entry name" value="LPLAT_MGAT-like"/>
    <property type="match status" value="1"/>
</dbReference>
<sequence length="619" mass="67583">MATAALNPEPSDPSEREANGLTPKSYATAAELPFEAQKNALNAIYEDGTAIDRAAEVALAPNGDPAIDEDAIKESPPRSSHSRHRSSPRPLAEVMDEGEGPGPGSPSLRHPRGRLEDQTPSQETYAGIVRKTPSPLDIRANGANGGAVSLNGQMTPESFDGVGMDDAPRSPVRHAHRRLSSKDLKEKREAQTPQPTPAALASSDNDSGSTGVNGNDVGALVYENLRNKSGDNLASVRPPPSFAAGAKHRVNKASRGGRKRSGSDLVSGRRAGAGWSRSAIRWAPLNVPLQRRLQTLLVLLHTLSIAGGLALFFLLCTVPILWPIMVPYLLYVLLSRASISGELSQRSEWCRRSSIWSLFAGYFPARLHRSQVLEPGRKYIFGYHPHGIISHGAFAAFATEALGFSTLFPGITNTLLTLDANFRIPLYRDYALRMGLASVSRESCENILNKGGPNGEGMGRAITIVIGGARESLDAKPDTLRLVLRRRKGFIKLAMRTGADLVPVLAFGENDLYDQFDAKAHPYVHKAQLLIKKFMGFTVPLFHARGVFNYDVGLMPYRRPINIVVGRPIAVVQARRPDPADVDALHERYVEELVRIWDEWKDTFSPRMIERGVGLEIVE</sequence>
<evidence type="ECO:0000256" key="4">
    <source>
        <dbReference type="ARBA" id="ARBA00005420"/>
    </source>
</evidence>
<keyword evidence="6" id="KW-0444">Lipid biosynthesis</keyword>
<dbReference type="Pfam" id="PF03982">
    <property type="entry name" value="DAGAT"/>
    <property type="match status" value="1"/>
</dbReference>
<comment type="subcellular location">
    <subcellularLocation>
        <location evidence="1">Endoplasmic reticulum membrane</location>
        <topology evidence="1">Multi-pass membrane protein</topology>
    </subcellularLocation>
</comment>
<dbReference type="GO" id="GO:0019432">
    <property type="term" value="P:triglyceride biosynthetic process"/>
    <property type="evidence" value="ECO:0007669"/>
    <property type="project" value="TreeGrafter"/>
</dbReference>
<keyword evidence="11 17" id="KW-1133">Transmembrane helix</keyword>
<accession>A0AAQ3M847</accession>
<feature type="transmembrane region" description="Helical" evidence="17">
    <location>
        <begin position="296"/>
        <end position="314"/>
    </location>
</feature>
<dbReference type="PANTHER" id="PTHR12317:SF0">
    <property type="entry name" value="ACYLTRANSFERASE"/>
    <property type="match status" value="1"/>
</dbReference>
<dbReference type="Proteomes" id="UP001303373">
    <property type="component" value="Chromosome 11"/>
</dbReference>
<feature type="region of interest" description="Disordered" evidence="16">
    <location>
        <begin position="231"/>
        <end position="269"/>
    </location>
</feature>
<evidence type="ECO:0000256" key="8">
    <source>
        <dbReference type="ARBA" id="ARBA00022692"/>
    </source>
</evidence>
<organism evidence="18 19">
    <name type="scientific">Acrodontium crateriforme</name>
    <dbReference type="NCBI Taxonomy" id="150365"/>
    <lineage>
        <taxon>Eukaryota</taxon>
        <taxon>Fungi</taxon>
        <taxon>Dikarya</taxon>
        <taxon>Ascomycota</taxon>
        <taxon>Pezizomycotina</taxon>
        <taxon>Dothideomycetes</taxon>
        <taxon>Dothideomycetidae</taxon>
        <taxon>Mycosphaerellales</taxon>
        <taxon>Teratosphaeriaceae</taxon>
        <taxon>Acrodontium</taxon>
    </lineage>
</organism>
<evidence type="ECO:0000256" key="2">
    <source>
        <dbReference type="ARBA" id="ARBA00004771"/>
    </source>
</evidence>
<evidence type="ECO:0000313" key="18">
    <source>
        <dbReference type="EMBL" id="WPH03702.1"/>
    </source>
</evidence>
<evidence type="ECO:0000256" key="1">
    <source>
        <dbReference type="ARBA" id="ARBA00004477"/>
    </source>
</evidence>
<evidence type="ECO:0000256" key="12">
    <source>
        <dbReference type="ARBA" id="ARBA00023098"/>
    </source>
</evidence>
<reference evidence="18 19" key="1">
    <citation type="submission" date="2023-11" db="EMBL/GenBank/DDBJ databases">
        <title>An acidophilic fungus is an integral part of prey digestion in a carnivorous sundew plant.</title>
        <authorList>
            <person name="Tsai I.J."/>
        </authorList>
    </citation>
    <scope>NUCLEOTIDE SEQUENCE [LARGE SCALE GENOMIC DNA]</scope>
    <source>
        <strain evidence="18">169a</strain>
    </source>
</reference>